<accession>A0AAX4J775</accession>
<dbReference type="EMBL" id="PP034389">
    <property type="protein sequence ID" value="WRW34565.1"/>
    <property type="molecule type" value="Genomic_DNA"/>
</dbReference>
<evidence type="ECO:0000313" key="2">
    <source>
        <dbReference type="Proteomes" id="UP001432173"/>
    </source>
</evidence>
<organism evidence="1 2">
    <name type="scientific">Staphylococcus phage CF9</name>
    <dbReference type="NCBI Taxonomy" id="3113741"/>
    <lineage>
        <taxon>Viruses</taxon>
        <taxon>Duplodnaviria</taxon>
        <taxon>Heunggongvirae</taxon>
        <taxon>Uroviricota</taxon>
        <taxon>Caudoviricetes</taxon>
        <taxon>Sextaecvirus</taxon>
    </lineage>
</organism>
<dbReference type="Proteomes" id="UP001432173">
    <property type="component" value="Segment"/>
</dbReference>
<name>A0AAX4J775_9CAUD</name>
<gene>
    <name evidence="1" type="ORF">CF9_0113</name>
</gene>
<proteinExistence type="predicted"/>
<evidence type="ECO:0000313" key="1">
    <source>
        <dbReference type="EMBL" id="WRW34565.1"/>
    </source>
</evidence>
<reference evidence="1" key="1">
    <citation type="submission" date="2023-12" db="EMBL/GenBank/DDBJ databases">
        <title>Isolation and Characterisation of Novel Lytic Bacteriophages for therapeutic applications in Prosthetic Joint Infections.</title>
        <authorList>
            <person name="Burton N."/>
            <person name="Melo L.D.R."/>
            <person name="Pearce B."/>
            <person name="Tadesse M.D."/>
            <person name="Vryonis E."/>
            <person name="Sagona A."/>
        </authorList>
    </citation>
    <scope>NUCLEOTIDE SEQUENCE</scope>
</reference>
<sequence>MNHVTTGFDYYTHYGELLEEKVEEYIDNLIFEHETYGKIKHALELHKHRLDEDNNFLMQGFLIEAENELEFRLDKTKLV</sequence>
<protein>
    <submittedName>
        <fullName evidence="1">Uncharacterized protein</fullName>
    </submittedName>
</protein>